<keyword evidence="7 8" id="KW-0949">S-adenosyl-L-methionine</keyword>
<dbReference type="Gene3D" id="3.40.50.150">
    <property type="entry name" value="Vaccinia Virus protein VP39"/>
    <property type="match status" value="1"/>
</dbReference>
<protein>
    <recommendedName>
        <fullName evidence="4 8">Leucine carboxyl methyltransferase 1</fullName>
        <ecNumber evidence="3 8">2.1.1.233</ecNumber>
    </recommendedName>
</protein>
<evidence type="ECO:0000313" key="10">
    <source>
        <dbReference type="EMBL" id="KAF9061794.1"/>
    </source>
</evidence>
<evidence type="ECO:0000256" key="8">
    <source>
        <dbReference type="PIRNR" id="PIRNR016305"/>
    </source>
</evidence>
<dbReference type="PANTHER" id="PTHR13600:SF21">
    <property type="entry name" value="LEUCINE CARBOXYL METHYLTRANSFERASE 1"/>
    <property type="match status" value="1"/>
</dbReference>
<dbReference type="InterPro" id="IPR029063">
    <property type="entry name" value="SAM-dependent_MTases_sf"/>
</dbReference>
<keyword evidence="6 8" id="KW-0808">Transferase</keyword>
<dbReference type="InterPro" id="IPR007213">
    <property type="entry name" value="Ppm1/Ppm2/Tcmp"/>
</dbReference>
<feature type="binding site" evidence="9">
    <location>
        <begin position="125"/>
        <end position="126"/>
    </location>
    <ligand>
        <name>S-adenosyl-L-methionine</name>
        <dbReference type="ChEBI" id="CHEBI:59789"/>
    </ligand>
</feature>
<comment type="similarity">
    <text evidence="2 8">Belongs to the methyltransferase superfamily. LCMT family.</text>
</comment>
<comment type="catalytic activity">
    <reaction evidence="1 8">
        <text>[phosphatase 2A protein]-C-terminal L-leucine + S-adenosyl-L-methionine = [phosphatase 2A protein]-C-terminal L-leucine methyl ester + S-adenosyl-L-homocysteine</text>
        <dbReference type="Rhea" id="RHEA:48544"/>
        <dbReference type="Rhea" id="RHEA-COMP:12134"/>
        <dbReference type="Rhea" id="RHEA-COMP:12135"/>
        <dbReference type="ChEBI" id="CHEBI:57856"/>
        <dbReference type="ChEBI" id="CHEBI:59789"/>
        <dbReference type="ChEBI" id="CHEBI:90516"/>
        <dbReference type="ChEBI" id="CHEBI:90517"/>
        <dbReference type="EC" id="2.1.1.233"/>
    </reaction>
</comment>
<comment type="function">
    <text evidence="8">Methylates the carboxyl group of the C-terminal leucine residue of protein phosphatase 2A catalytic subunits to form alpha-leucine ester residues.</text>
</comment>
<name>A0A9P5PEG0_9AGAR</name>
<dbReference type="AlphaFoldDB" id="A0A9P5PEG0"/>
<dbReference type="OrthoDB" id="203237at2759"/>
<dbReference type="Proteomes" id="UP000772434">
    <property type="component" value="Unassembled WGS sequence"/>
</dbReference>
<dbReference type="Pfam" id="PF04072">
    <property type="entry name" value="LCM"/>
    <property type="match status" value="1"/>
</dbReference>
<dbReference type="EC" id="2.1.1.233" evidence="3 8"/>
<dbReference type="EMBL" id="JADNRY010000190">
    <property type="protein sequence ID" value="KAF9061794.1"/>
    <property type="molecule type" value="Genomic_DNA"/>
</dbReference>
<comment type="caution">
    <text evidence="10">The sequence shown here is derived from an EMBL/GenBank/DDBJ whole genome shotgun (WGS) entry which is preliminary data.</text>
</comment>
<reference evidence="10" key="1">
    <citation type="submission" date="2020-11" db="EMBL/GenBank/DDBJ databases">
        <authorList>
            <consortium name="DOE Joint Genome Institute"/>
            <person name="Ahrendt S."/>
            <person name="Riley R."/>
            <person name="Andreopoulos W."/>
            <person name="Labutti K."/>
            <person name="Pangilinan J."/>
            <person name="Ruiz-Duenas F.J."/>
            <person name="Barrasa J.M."/>
            <person name="Sanchez-Garcia M."/>
            <person name="Camarero S."/>
            <person name="Miyauchi S."/>
            <person name="Serrano A."/>
            <person name="Linde D."/>
            <person name="Babiker R."/>
            <person name="Drula E."/>
            <person name="Ayuso-Fernandez I."/>
            <person name="Pacheco R."/>
            <person name="Padilla G."/>
            <person name="Ferreira P."/>
            <person name="Barriuso J."/>
            <person name="Kellner H."/>
            <person name="Castanera R."/>
            <person name="Alfaro M."/>
            <person name="Ramirez L."/>
            <person name="Pisabarro A.G."/>
            <person name="Kuo A."/>
            <person name="Tritt A."/>
            <person name="Lipzen A."/>
            <person name="He G."/>
            <person name="Yan M."/>
            <person name="Ng V."/>
            <person name="Cullen D."/>
            <person name="Martin F."/>
            <person name="Rosso M.-N."/>
            <person name="Henrissat B."/>
            <person name="Hibbett D."/>
            <person name="Martinez A.T."/>
            <person name="Grigoriev I.V."/>
        </authorList>
    </citation>
    <scope>NUCLEOTIDE SEQUENCE</scope>
    <source>
        <strain evidence="10">AH 40177</strain>
    </source>
</reference>
<keyword evidence="5 8" id="KW-0489">Methyltransferase</keyword>
<evidence type="ECO:0000256" key="4">
    <source>
        <dbReference type="ARBA" id="ARBA00017497"/>
    </source>
</evidence>
<evidence type="ECO:0000256" key="7">
    <source>
        <dbReference type="ARBA" id="ARBA00022691"/>
    </source>
</evidence>
<dbReference type="GO" id="GO:0032259">
    <property type="term" value="P:methylation"/>
    <property type="evidence" value="ECO:0007669"/>
    <property type="project" value="UniProtKB-KW"/>
</dbReference>
<dbReference type="InterPro" id="IPR016651">
    <property type="entry name" value="LCMT1"/>
</dbReference>
<organism evidence="10 11">
    <name type="scientific">Rhodocollybia butyracea</name>
    <dbReference type="NCBI Taxonomy" id="206335"/>
    <lineage>
        <taxon>Eukaryota</taxon>
        <taxon>Fungi</taxon>
        <taxon>Dikarya</taxon>
        <taxon>Basidiomycota</taxon>
        <taxon>Agaricomycotina</taxon>
        <taxon>Agaricomycetes</taxon>
        <taxon>Agaricomycetidae</taxon>
        <taxon>Agaricales</taxon>
        <taxon>Marasmiineae</taxon>
        <taxon>Omphalotaceae</taxon>
        <taxon>Rhodocollybia</taxon>
    </lineage>
</organism>
<keyword evidence="11" id="KW-1185">Reference proteome</keyword>
<dbReference type="PANTHER" id="PTHR13600">
    <property type="entry name" value="LEUCINE CARBOXYL METHYLTRANSFERASE"/>
    <property type="match status" value="1"/>
</dbReference>
<evidence type="ECO:0000256" key="5">
    <source>
        <dbReference type="ARBA" id="ARBA00022603"/>
    </source>
</evidence>
<dbReference type="PIRSF" id="PIRSF016305">
    <property type="entry name" value="LCM_mtfrase"/>
    <property type="match status" value="1"/>
</dbReference>
<evidence type="ECO:0000313" key="11">
    <source>
        <dbReference type="Proteomes" id="UP000772434"/>
    </source>
</evidence>
<evidence type="ECO:0000256" key="1">
    <source>
        <dbReference type="ARBA" id="ARBA00000724"/>
    </source>
</evidence>
<feature type="binding site" evidence="9">
    <location>
        <position position="158"/>
    </location>
    <ligand>
        <name>S-adenosyl-L-methionine</name>
        <dbReference type="ChEBI" id="CHEBI:59789"/>
    </ligand>
</feature>
<feature type="binding site" evidence="9">
    <location>
        <position position="54"/>
    </location>
    <ligand>
        <name>S-adenosyl-L-methionine</name>
        <dbReference type="ChEBI" id="CHEBI:59789"/>
    </ligand>
</feature>
<evidence type="ECO:0000256" key="3">
    <source>
        <dbReference type="ARBA" id="ARBA00012834"/>
    </source>
</evidence>
<sequence length="312" mass="34678">MLPPPHDNNAPIRLTDNDAALAKLSAVRQKYLTDQFIQHFVPRSNNQLLIVSLGAGSDTRFWKLATSSQKDCLSAYVEIDFPEITMKKAMSIKKNKTLNDVVGDVQLGRGGSALSSPLYHLLPADLRLDPSVALGSLISTENGPSLLDPSLPTLLIFECVLVYMSPQESNRLLEWFQAYFSSQNGAALGAIVYEMFGLGDSFGRVMVSNLKTRQVSLPGAEPYPTLESLPSRFLNLKFTAALALTLKDIRRNYIDAEELARISKLEMLDEVEELELVLEHYAITWSLSLSGTGLKAPWGDWGLKRKQQQQYD</sequence>
<dbReference type="SUPFAM" id="SSF53335">
    <property type="entry name" value="S-adenosyl-L-methionine-dependent methyltransferases"/>
    <property type="match status" value="1"/>
</dbReference>
<dbReference type="GO" id="GO:0018423">
    <property type="term" value="F:protein C-terminal leucine carboxyl O-methyltransferase activity"/>
    <property type="evidence" value="ECO:0007669"/>
    <property type="project" value="UniProtKB-EC"/>
</dbReference>
<evidence type="ECO:0000256" key="9">
    <source>
        <dbReference type="PIRSR" id="PIRSR016305-1"/>
    </source>
</evidence>
<evidence type="ECO:0000256" key="6">
    <source>
        <dbReference type="ARBA" id="ARBA00022679"/>
    </source>
</evidence>
<accession>A0A9P5PEG0</accession>
<evidence type="ECO:0000256" key="2">
    <source>
        <dbReference type="ARBA" id="ARBA00010703"/>
    </source>
</evidence>
<proteinExistence type="inferred from homology"/>
<gene>
    <name evidence="10" type="ORF">BDP27DRAFT_1394167</name>
</gene>